<proteinExistence type="inferred from homology"/>
<dbReference type="PANTHER" id="PTHR31451">
    <property type="match status" value="1"/>
</dbReference>
<dbReference type="InterPro" id="IPR001547">
    <property type="entry name" value="Glyco_hydro_5"/>
</dbReference>
<dbReference type="OrthoDB" id="406631at2759"/>
<evidence type="ECO:0000256" key="5">
    <source>
        <dbReference type="ARBA" id="ARBA00022525"/>
    </source>
</evidence>
<sequence length="490" mass="52248">MHPGGFVRVSGDRLRLVEADGSPYYFCGANCYYLLTRAADPATRHECTAVLDDAAAAGITVLRTWAFADGEQWSALQTRPGVYEERTFQALDWVIAEAGWRGLRLLLNLTNYWKDYGGMRQYVQWAYQARGQQPPIDGSGQVAAEPFYTDPDCQRMFKANMAAVVRRVNSLTGVRYSDDPAILAWGLANEPRGDRACTVVPFWADAMARHLKSLDPHHLVTLDVEGFLGPSTPDEAARSNPYNCAGSGCDFAADCGSPAIDFACAHMYPDLWLPQADDQERLHFALCWVDCHVALARRLGKPLVLSEWGKQRSVGGEAAATGGSPRAAFYAQVLGRSVQHMQAGGLAGTAVWMMAAPSYPDHDRFTVYLSSRQPGGSSVAGGGGGSQAGPAPQPRPGERTAAVIRQHAATVAMLNGRPEIANGQMPYLAQPLVSGPSAGSIGGAGLGSGGAAPHHHLPLPAVGGGHGQVVHSGSGGRGRFCYCYCCCPQM</sequence>
<comment type="catalytic activity">
    <reaction evidence="1">
        <text>Random hydrolysis of (1-&gt;4)-beta-D-mannosidic linkages in mannans, galactomannans and glucomannans.</text>
        <dbReference type="EC" id="3.2.1.78"/>
    </reaction>
</comment>
<evidence type="ECO:0000256" key="4">
    <source>
        <dbReference type="ARBA" id="ARBA00012706"/>
    </source>
</evidence>
<evidence type="ECO:0000256" key="9">
    <source>
        <dbReference type="SAM" id="MobiDB-lite"/>
    </source>
</evidence>
<dbReference type="SUPFAM" id="SSF51445">
    <property type="entry name" value="(Trans)glycosidases"/>
    <property type="match status" value="1"/>
</dbReference>
<evidence type="ECO:0000256" key="7">
    <source>
        <dbReference type="ARBA" id="ARBA00022801"/>
    </source>
</evidence>
<dbReference type="Proteomes" id="UP000239899">
    <property type="component" value="Unassembled WGS sequence"/>
</dbReference>
<feature type="compositionally biased region" description="Gly residues" evidence="9">
    <location>
        <begin position="378"/>
        <end position="387"/>
    </location>
</feature>
<dbReference type="Gene3D" id="3.20.20.80">
    <property type="entry name" value="Glycosidases"/>
    <property type="match status" value="1"/>
</dbReference>
<feature type="domain" description="Glycoside hydrolase family 5" evidence="10">
    <location>
        <begin position="18"/>
        <end position="355"/>
    </location>
</feature>
<keyword evidence="5" id="KW-0964">Secreted</keyword>
<dbReference type="PANTHER" id="PTHR31451:SF39">
    <property type="entry name" value="MANNAN ENDO-1,4-BETA-MANNOSIDASE 1"/>
    <property type="match status" value="1"/>
</dbReference>
<evidence type="ECO:0000259" key="10">
    <source>
        <dbReference type="Pfam" id="PF26410"/>
    </source>
</evidence>
<dbReference type="InterPro" id="IPR017853">
    <property type="entry name" value="GH"/>
</dbReference>
<dbReference type="GO" id="GO:0016985">
    <property type="term" value="F:mannan endo-1,4-beta-mannosidase activity"/>
    <property type="evidence" value="ECO:0007669"/>
    <property type="project" value="UniProtKB-EC"/>
</dbReference>
<comment type="subcellular location">
    <subcellularLocation>
        <location evidence="2">Secreted</location>
    </subcellularLocation>
</comment>
<gene>
    <name evidence="11" type="ORF">C2E21_4529</name>
</gene>
<keyword evidence="6" id="KW-0732">Signal</keyword>
<protein>
    <recommendedName>
        <fullName evidence="4">mannan endo-1,4-beta-mannosidase</fullName>
        <ecNumber evidence="4">3.2.1.78</ecNumber>
    </recommendedName>
</protein>
<evidence type="ECO:0000313" key="12">
    <source>
        <dbReference type="Proteomes" id="UP000239899"/>
    </source>
</evidence>
<feature type="region of interest" description="Disordered" evidence="9">
    <location>
        <begin position="370"/>
        <end position="399"/>
    </location>
</feature>
<evidence type="ECO:0000256" key="1">
    <source>
        <dbReference type="ARBA" id="ARBA00001678"/>
    </source>
</evidence>
<dbReference type="InterPro" id="IPR018087">
    <property type="entry name" value="Glyco_hydro_5_CS"/>
</dbReference>
<reference evidence="11 12" key="1">
    <citation type="journal article" date="2018" name="Plant J.">
        <title>Genome sequences of Chlorella sorokiniana UTEX 1602 and Micractinium conductrix SAG 241.80: implications to maltose excretion by a green alga.</title>
        <authorList>
            <person name="Arriola M.B."/>
            <person name="Velmurugan N."/>
            <person name="Zhang Y."/>
            <person name="Plunkett M.H."/>
            <person name="Hondzo H."/>
            <person name="Barney B.M."/>
        </authorList>
    </citation>
    <scope>NUCLEOTIDE SEQUENCE [LARGE SCALE GENOMIC DNA]</scope>
    <source>
        <strain evidence="12">UTEX 1602</strain>
    </source>
</reference>
<dbReference type="STRING" id="3076.A0A2P6TRE7"/>
<dbReference type="EMBL" id="LHPG02000008">
    <property type="protein sequence ID" value="PRW56628.1"/>
    <property type="molecule type" value="Genomic_DNA"/>
</dbReference>
<comment type="similarity">
    <text evidence="3">Belongs to the glycosyl hydrolase 5 (cellulase A) family.</text>
</comment>
<evidence type="ECO:0000256" key="6">
    <source>
        <dbReference type="ARBA" id="ARBA00022729"/>
    </source>
</evidence>
<keyword evidence="7" id="KW-0378">Hydrolase</keyword>
<evidence type="ECO:0000256" key="3">
    <source>
        <dbReference type="ARBA" id="ARBA00005641"/>
    </source>
</evidence>
<dbReference type="EC" id="3.2.1.78" evidence="4"/>
<accession>A0A2P6TRE7</accession>
<dbReference type="GO" id="GO:0005576">
    <property type="term" value="C:extracellular region"/>
    <property type="evidence" value="ECO:0007669"/>
    <property type="project" value="UniProtKB-SubCell"/>
</dbReference>
<dbReference type="AlphaFoldDB" id="A0A2P6TRE7"/>
<evidence type="ECO:0000256" key="2">
    <source>
        <dbReference type="ARBA" id="ARBA00004613"/>
    </source>
</evidence>
<dbReference type="Pfam" id="PF26410">
    <property type="entry name" value="GH5_mannosidase"/>
    <property type="match status" value="1"/>
</dbReference>
<dbReference type="GO" id="GO:0000272">
    <property type="term" value="P:polysaccharide catabolic process"/>
    <property type="evidence" value="ECO:0007669"/>
    <property type="project" value="InterPro"/>
</dbReference>
<organism evidence="11 12">
    <name type="scientific">Chlorella sorokiniana</name>
    <name type="common">Freshwater green alga</name>
    <dbReference type="NCBI Taxonomy" id="3076"/>
    <lineage>
        <taxon>Eukaryota</taxon>
        <taxon>Viridiplantae</taxon>
        <taxon>Chlorophyta</taxon>
        <taxon>core chlorophytes</taxon>
        <taxon>Trebouxiophyceae</taxon>
        <taxon>Chlorellales</taxon>
        <taxon>Chlorellaceae</taxon>
        <taxon>Chlorella clade</taxon>
        <taxon>Chlorella</taxon>
    </lineage>
</organism>
<evidence type="ECO:0000313" key="11">
    <source>
        <dbReference type="EMBL" id="PRW56628.1"/>
    </source>
</evidence>
<keyword evidence="8" id="KW-0326">Glycosidase</keyword>
<name>A0A2P6TRE7_CHLSO</name>
<keyword evidence="12" id="KW-1185">Reference proteome</keyword>
<dbReference type="InterPro" id="IPR045053">
    <property type="entry name" value="MAN-like"/>
</dbReference>
<evidence type="ECO:0000256" key="8">
    <source>
        <dbReference type="ARBA" id="ARBA00023295"/>
    </source>
</evidence>
<comment type="caution">
    <text evidence="11">The sequence shown here is derived from an EMBL/GenBank/DDBJ whole genome shotgun (WGS) entry which is preliminary data.</text>
</comment>
<dbReference type="PROSITE" id="PS00659">
    <property type="entry name" value="GLYCOSYL_HYDROL_F5"/>
    <property type="match status" value="1"/>
</dbReference>